<sequence length="209" mass="24516">MKNHRYAATGRRVSSGPSAFGKRSGFSREVSAAACAFDELRTELQLRHYFPTMFGLRRKMEFLEWVQWNMTLYGYADRFKHIMRSHTVRMDKEGQCRKFANELRSEVKLMIKCLCIQRFPVLIDIASVFDEGVSRKSADAITKRRRTKVYGDTVLGRFFYHLYRSVFQDNKCKRGIMKSYYEQECLLGRKVSSRSLLAGRFQPKEDGRS</sequence>
<evidence type="ECO:0008006" key="4">
    <source>
        <dbReference type="Google" id="ProtNLM"/>
    </source>
</evidence>
<dbReference type="Proteomes" id="UP000053144">
    <property type="component" value="Unassembled WGS sequence"/>
</dbReference>
<dbReference type="Gramene" id="KOM25303">
    <property type="protein sequence ID" value="KOM25303"/>
    <property type="gene ID" value="LR48_Vigan86s002200"/>
</dbReference>
<evidence type="ECO:0000256" key="1">
    <source>
        <dbReference type="SAM" id="MobiDB-lite"/>
    </source>
</evidence>
<organism evidence="2 3">
    <name type="scientific">Phaseolus angularis</name>
    <name type="common">Azuki bean</name>
    <name type="synonym">Vigna angularis</name>
    <dbReference type="NCBI Taxonomy" id="3914"/>
    <lineage>
        <taxon>Eukaryota</taxon>
        <taxon>Viridiplantae</taxon>
        <taxon>Streptophyta</taxon>
        <taxon>Embryophyta</taxon>
        <taxon>Tracheophyta</taxon>
        <taxon>Spermatophyta</taxon>
        <taxon>Magnoliopsida</taxon>
        <taxon>eudicotyledons</taxon>
        <taxon>Gunneridae</taxon>
        <taxon>Pentapetalae</taxon>
        <taxon>rosids</taxon>
        <taxon>fabids</taxon>
        <taxon>Fabales</taxon>
        <taxon>Fabaceae</taxon>
        <taxon>Papilionoideae</taxon>
        <taxon>50 kb inversion clade</taxon>
        <taxon>NPAAA clade</taxon>
        <taxon>indigoferoid/millettioid clade</taxon>
        <taxon>Phaseoleae</taxon>
        <taxon>Vigna</taxon>
    </lineage>
</organism>
<proteinExistence type="predicted"/>
<gene>
    <name evidence="2" type="ORF">LR48_Vigan86s002200</name>
</gene>
<protein>
    <recommendedName>
        <fullName evidence="4">Retrotransposon gag domain-containing protein</fullName>
    </recommendedName>
</protein>
<dbReference type="EMBL" id="KQ258262">
    <property type="protein sequence ID" value="KOM25303.1"/>
    <property type="molecule type" value="Genomic_DNA"/>
</dbReference>
<evidence type="ECO:0000313" key="3">
    <source>
        <dbReference type="Proteomes" id="UP000053144"/>
    </source>
</evidence>
<name>A0A0L9T3Y7_PHAAN</name>
<feature type="region of interest" description="Disordered" evidence="1">
    <location>
        <begin position="1"/>
        <end position="22"/>
    </location>
</feature>
<accession>A0A0L9T3Y7</accession>
<dbReference type="AlphaFoldDB" id="A0A0L9T3Y7"/>
<evidence type="ECO:0000313" key="2">
    <source>
        <dbReference type="EMBL" id="KOM25303.1"/>
    </source>
</evidence>
<reference evidence="3" key="1">
    <citation type="journal article" date="2015" name="Proc. Natl. Acad. Sci. U.S.A.">
        <title>Genome sequencing of adzuki bean (Vigna angularis) provides insight into high starch and low fat accumulation and domestication.</title>
        <authorList>
            <person name="Yang K."/>
            <person name="Tian Z."/>
            <person name="Chen C."/>
            <person name="Luo L."/>
            <person name="Zhao B."/>
            <person name="Wang Z."/>
            <person name="Yu L."/>
            <person name="Li Y."/>
            <person name="Sun Y."/>
            <person name="Li W."/>
            <person name="Chen Y."/>
            <person name="Li Y."/>
            <person name="Zhang Y."/>
            <person name="Ai D."/>
            <person name="Zhao J."/>
            <person name="Shang C."/>
            <person name="Ma Y."/>
            <person name="Wu B."/>
            <person name="Wang M."/>
            <person name="Gao L."/>
            <person name="Sun D."/>
            <person name="Zhang P."/>
            <person name="Guo F."/>
            <person name="Wang W."/>
            <person name="Li Y."/>
            <person name="Wang J."/>
            <person name="Varshney R.K."/>
            <person name="Wang J."/>
            <person name="Ling H.Q."/>
            <person name="Wan P."/>
        </authorList>
    </citation>
    <scope>NUCLEOTIDE SEQUENCE</scope>
    <source>
        <strain evidence="3">cv. Jingnong 6</strain>
    </source>
</reference>